<dbReference type="EMBL" id="BAABWN010000013">
    <property type="protein sequence ID" value="GAA6169611.1"/>
    <property type="molecule type" value="Genomic_DNA"/>
</dbReference>
<keyword evidence="3" id="KW-1185">Reference proteome</keyword>
<dbReference type="Proteomes" id="UP001465153">
    <property type="component" value="Unassembled WGS sequence"/>
</dbReference>
<proteinExistence type="predicted"/>
<protein>
    <recommendedName>
        <fullName evidence="1">Trypsin-co-occurring domain-containing protein</fullName>
    </recommendedName>
</protein>
<dbReference type="Pfam" id="PF19631">
    <property type="entry name" value="Trypco2"/>
    <property type="match status" value="1"/>
</dbReference>
<dbReference type="InterPro" id="IPR045608">
    <property type="entry name" value="Trypco2"/>
</dbReference>
<comment type="caution">
    <text evidence="2">The sequence shown here is derived from an EMBL/GenBank/DDBJ whole genome shotgun (WGS) entry which is preliminary data.</text>
</comment>
<accession>A0ABQ0AD83</accession>
<name>A0ABQ0AD83_9GAMM</name>
<organism evidence="2 3">
    <name type="scientific">Sessilibacter corallicola</name>
    <dbReference type="NCBI Taxonomy" id="2904075"/>
    <lineage>
        <taxon>Bacteria</taxon>
        <taxon>Pseudomonadati</taxon>
        <taxon>Pseudomonadota</taxon>
        <taxon>Gammaproteobacteria</taxon>
        <taxon>Cellvibrionales</taxon>
        <taxon>Cellvibrionaceae</taxon>
        <taxon>Sessilibacter</taxon>
    </lineage>
</organism>
<sequence length="117" mass="12820">MSDDKETVGITELVRQLRNDISKAMELAEDDHKGVFFNFGEIEIELQTVVTNKGNAKGSLEVPIFEIFKAKVEAGVDLSKAATQKIKIKLNAVPDNLDSKAGSGQIKINDTTDQKPM</sequence>
<evidence type="ECO:0000313" key="2">
    <source>
        <dbReference type="EMBL" id="GAA6169611.1"/>
    </source>
</evidence>
<dbReference type="RefSeq" id="WP_353304091.1">
    <property type="nucleotide sequence ID" value="NZ_BAABWN010000013.1"/>
</dbReference>
<evidence type="ECO:0000259" key="1">
    <source>
        <dbReference type="Pfam" id="PF19631"/>
    </source>
</evidence>
<evidence type="ECO:0000313" key="3">
    <source>
        <dbReference type="Proteomes" id="UP001465153"/>
    </source>
</evidence>
<reference evidence="2 3" key="1">
    <citation type="submission" date="2024-04" db="EMBL/GenBank/DDBJ databases">
        <title>Draft genome sequence of Sessilibacter corallicola NBRC 116591.</title>
        <authorList>
            <person name="Miyakawa T."/>
            <person name="Kusuya Y."/>
            <person name="Miura T."/>
        </authorList>
    </citation>
    <scope>NUCLEOTIDE SEQUENCE [LARGE SCALE GENOMIC DNA]</scope>
    <source>
        <strain evidence="2 3">KU-00831-HH</strain>
    </source>
</reference>
<gene>
    <name evidence="2" type="ORF">NBRC116591_34220</name>
</gene>
<feature type="domain" description="Trypsin-co-occurring" evidence="1">
    <location>
        <begin position="8"/>
        <end position="91"/>
    </location>
</feature>